<dbReference type="InterPro" id="IPR041662">
    <property type="entry name" value="SusD-like_2"/>
</dbReference>
<dbReference type="RefSeq" id="WP_135952577.1">
    <property type="nucleotide sequence ID" value="NZ_CAOOJZ010000088.1"/>
</dbReference>
<dbReference type="Proteomes" id="UP000310760">
    <property type="component" value="Unassembled WGS sequence"/>
</dbReference>
<reference evidence="1 2" key="1">
    <citation type="submission" date="2019-04" db="EMBL/GenBank/DDBJ databases">
        <title>Microbes associate with the intestines of laboratory mice.</title>
        <authorList>
            <person name="Navarre W."/>
            <person name="Wong E."/>
            <person name="Huang K."/>
            <person name="Tropini C."/>
            <person name="Ng K."/>
            <person name="Yu B."/>
        </authorList>
    </citation>
    <scope>NUCLEOTIDE SEQUENCE [LARGE SCALE GENOMIC DNA]</scope>
    <source>
        <strain evidence="1 2">NM22_B1</strain>
    </source>
</reference>
<dbReference type="PROSITE" id="PS51257">
    <property type="entry name" value="PROKAR_LIPOPROTEIN"/>
    <property type="match status" value="1"/>
</dbReference>
<dbReference type="InterPro" id="IPR024302">
    <property type="entry name" value="SusD-like"/>
</dbReference>
<protein>
    <submittedName>
        <fullName evidence="1">SusD/RagB family nutrient-binding outer membrane lipoprotein</fullName>
    </submittedName>
</protein>
<dbReference type="Pfam" id="PF12741">
    <property type="entry name" value="SusD-like"/>
    <property type="match status" value="1"/>
</dbReference>
<dbReference type="AlphaFoldDB" id="A0A4S2FG07"/>
<keyword evidence="1" id="KW-0449">Lipoprotein</keyword>
<dbReference type="InterPro" id="IPR011990">
    <property type="entry name" value="TPR-like_helical_dom_sf"/>
</dbReference>
<sequence length="644" mass="72445">MKNYNKLFIGFGLCAGLMGSTTSCSDFDDINTSPSAAGAEYVKPHYALDQSIIDAQQNPDVAERTVVYNWASAARICGEMSFLNIGRYNDGYNAAYFNQVTSWLKNATLAIKFADEAVNPSEHEAAFFANVKQFARVWRACLIAEYTDTFGPYPIEAFNGVNPQFNGVEEVYDFILKELKEASAAIDTSVEPTEQEGKSDPAFNYNAAKWQKYANSLRMRYAMRLSESNPSKAKSEFEDAAKSTAITSLDDMFKVKEYGGWSAWDGIYTRSWDDQALSSTMSNILVGLGGIAVTEQRADLAPYIKGMNYMGMKFDQHYAEFTDNPTKQFWMDGIPENLDPRALKIFCLPNDQTAANFIDKGSVKGHDTHAMADKEGADLVKLDAQFTWNYYPVGQRGAWSDKFSKNKVAGNIWDTGVLLGKNYCDSSNERVWFAPWETYFLLAEAALYGWSVGTTAEVAYENGVKASFEYFGISQYVDSYLNSTAYNRVGTSVKFSHTDEPTNMTVNYVDGYTKEAKTMTYQYPDASKILYKGKKLNDQLTKVITQKYIAQTPYLALEMWSDHRRLGLPFFDIPANETTFTGSDMEPYWSTASYTKGQSWNLYPQRMRYPTSLKNADPAGYNQALQLLGGEDNIMTPLWWSKGK</sequence>
<dbReference type="SUPFAM" id="SSF48452">
    <property type="entry name" value="TPR-like"/>
    <property type="match status" value="1"/>
</dbReference>
<proteinExistence type="predicted"/>
<dbReference type="EMBL" id="SRYJ01000055">
    <property type="protein sequence ID" value="TGY67692.1"/>
    <property type="molecule type" value="Genomic_DNA"/>
</dbReference>
<comment type="caution">
    <text evidence="1">The sequence shown here is derived from an EMBL/GenBank/DDBJ whole genome shotgun (WGS) entry which is preliminary data.</text>
</comment>
<dbReference type="Pfam" id="PF12771">
    <property type="entry name" value="SusD-like_2"/>
    <property type="match status" value="1"/>
</dbReference>
<dbReference type="Gene3D" id="1.25.40.390">
    <property type="match status" value="2"/>
</dbReference>
<evidence type="ECO:0000313" key="1">
    <source>
        <dbReference type="EMBL" id="TGY67692.1"/>
    </source>
</evidence>
<accession>A0A4S2FG07</accession>
<name>A0A4S2FG07_9BACT</name>
<gene>
    <name evidence="1" type="ORF">E5339_19155</name>
</gene>
<evidence type="ECO:0000313" key="2">
    <source>
        <dbReference type="Proteomes" id="UP000310760"/>
    </source>
</evidence>
<organism evidence="1 2">
    <name type="scientific">Phocaeicola sartorii</name>
    <dbReference type="NCBI Taxonomy" id="671267"/>
    <lineage>
        <taxon>Bacteria</taxon>
        <taxon>Pseudomonadati</taxon>
        <taxon>Bacteroidota</taxon>
        <taxon>Bacteroidia</taxon>
        <taxon>Bacteroidales</taxon>
        <taxon>Bacteroidaceae</taxon>
        <taxon>Phocaeicola</taxon>
    </lineage>
</organism>